<feature type="transmembrane region" description="Helical" evidence="1">
    <location>
        <begin position="6"/>
        <end position="27"/>
    </location>
</feature>
<dbReference type="OrthoDB" id="5198189at2"/>
<keyword evidence="1" id="KW-0472">Membrane</keyword>
<keyword evidence="3" id="KW-1185">Reference proteome</keyword>
<evidence type="ECO:0000256" key="1">
    <source>
        <dbReference type="SAM" id="Phobius"/>
    </source>
</evidence>
<evidence type="ECO:0000313" key="2">
    <source>
        <dbReference type="EMBL" id="KIE47295.1"/>
    </source>
</evidence>
<organism evidence="2 3">
    <name type="scientific">Clostridium argentinense CDC 2741</name>
    <dbReference type="NCBI Taxonomy" id="1418104"/>
    <lineage>
        <taxon>Bacteria</taxon>
        <taxon>Bacillati</taxon>
        <taxon>Bacillota</taxon>
        <taxon>Clostridia</taxon>
        <taxon>Eubacteriales</taxon>
        <taxon>Clostridiaceae</taxon>
        <taxon>Clostridium</taxon>
    </lineage>
</organism>
<dbReference type="EMBL" id="AYSO01000015">
    <property type="protein sequence ID" value="KIE47295.1"/>
    <property type="molecule type" value="Genomic_DNA"/>
</dbReference>
<protein>
    <submittedName>
        <fullName evidence="2">Putative membrane protein</fullName>
    </submittedName>
</protein>
<comment type="caution">
    <text evidence="2">The sequence shown here is derived from an EMBL/GenBank/DDBJ whole genome shotgun (WGS) entry which is preliminary data.</text>
</comment>
<keyword evidence="1" id="KW-1133">Transmembrane helix</keyword>
<sequence>MNKTRELIIIVLLSSIITVSKMFLSFLPNVELVSMLLIVYTLVFRKKAIIIALLFILIEGLIYGIGLWWFSYVFVWPLLVILTLLFARINKENFLLWSIFSGVFGLIFGMLFALPYIILNDLSFAVAYWIRGIPYDIIHMVGNYLAMMLLGEHIYKLLIRLNKEECKSY</sequence>
<gene>
    <name evidence="2" type="ORF">U732_1402</name>
</gene>
<reference evidence="2 3" key="1">
    <citation type="journal article" date="2015" name="Infect. Genet. Evol.">
        <title>Genomic sequences of six botulinum neurotoxin-producing strains representing three clostridial species illustrate the mobility and diversity of botulinum neurotoxin genes.</title>
        <authorList>
            <person name="Smith T.J."/>
            <person name="Hill K.K."/>
            <person name="Xie G."/>
            <person name="Foley B.T."/>
            <person name="Williamson C.H."/>
            <person name="Foster J.T."/>
            <person name="Johnson S.L."/>
            <person name="Chertkov O."/>
            <person name="Teshima H."/>
            <person name="Gibbons H.S."/>
            <person name="Johnsky L.A."/>
            <person name="Karavis M.A."/>
            <person name="Smith L.A."/>
        </authorList>
    </citation>
    <scope>NUCLEOTIDE SEQUENCE [LARGE SCALE GENOMIC DNA]</scope>
    <source>
        <strain evidence="2 3">CDC 2741</strain>
    </source>
</reference>
<dbReference type="AlphaFoldDB" id="A0A0C1UJ35"/>
<feature type="transmembrane region" description="Helical" evidence="1">
    <location>
        <begin position="71"/>
        <end position="87"/>
    </location>
</feature>
<name>A0A0C1UJ35_9CLOT</name>
<dbReference type="RefSeq" id="WP_039632378.1">
    <property type="nucleotide sequence ID" value="NZ_AYSO01000015.1"/>
</dbReference>
<keyword evidence="1" id="KW-0812">Transmembrane</keyword>
<accession>A0A0C1UJ35</accession>
<proteinExistence type="predicted"/>
<dbReference type="Proteomes" id="UP000031366">
    <property type="component" value="Unassembled WGS sequence"/>
</dbReference>
<dbReference type="STRING" id="29341.RSJ17_13210"/>
<feature type="transmembrane region" description="Helical" evidence="1">
    <location>
        <begin position="94"/>
        <end position="117"/>
    </location>
</feature>
<evidence type="ECO:0000313" key="3">
    <source>
        <dbReference type="Proteomes" id="UP000031366"/>
    </source>
</evidence>